<proteinExistence type="predicted"/>
<dbReference type="AlphaFoldDB" id="A0A822UVZ0"/>
<accession>A0A822UVZ0</accession>
<evidence type="ECO:0000313" key="2">
    <source>
        <dbReference type="Proteomes" id="UP000192074"/>
    </source>
</evidence>
<sequence length="99" mass="11109">MNEFSGYAVQRGGQWWAMVRFARDAKPKPIMGAGDKPEGFPDELAATKAALRHVLAYFNGHLVCSREIEGASIKQVRRAQAERIFSKGKEISVERREMA</sequence>
<evidence type="ECO:0000313" key="1">
    <source>
        <dbReference type="EMBL" id="CVI15271.1"/>
    </source>
</evidence>
<gene>
    <name evidence="1" type="ORF">AGR4A_Cc190052</name>
</gene>
<comment type="caution">
    <text evidence="1">The sequence shown here is derived from an EMBL/GenBank/DDBJ whole genome shotgun (WGS) entry which is preliminary data.</text>
</comment>
<reference evidence="1 2" key="1">
    <citation type="submission" date="2016-01" db="EMBL/GenBank/DDBJ databases">
        <authorList>
            <person name="Regsiter A."/>
            <person name="william w."/>
        </authorList>
    </citation>
    <scope>NUCLEOTIDE SEQUENCE [LARGE SCALE GENOMIC DNA]</scope>
    <source>
        <strain evidence="1 2">B6</strain>
    </source>
</reference>
<dbReference type="EMBL" id="FCNL01000011">
    <property type="protein sequence ID" value="CVI15271.1"/>
    <property type="molecule type" value="Genomic_DNA"/>
</dbReference>
<name>A0A822UVZ0_AGRTU</name>
<protein>
    <submittedName>
        <fullName evidence="1">Uncharacterized protein</fullName>
    </submittedName>
</protein>
<organism evidence="1 2">
    <name type="scientific">Agrobacterium tumefaciens str. B6</name>
    <dbReference type="NCBI Taxonomy" id="1183423"/>
    <lineage>
        <taxon>Bacteria</taxon>
        <taxon>Pseudomonadati</taxon>
        <taxon>Pseudomonadota</taxon>
        <taxon>Alphaproteobacteria</taxon>
        <taxon>Hyphomicrobiales</taxon>
        <taxon>Rhizobiaceae</taxon>
        <taxon>Rhizobium/Agrobacterium group</taxon>
        <taxon>Agrobacterium</taxon>
        <taxon>Agrobacterium tumefaciens complex</taxon>
    </lineage>
</organism>
<dbReference type="RefSeq" id="WP_060723221.1">
    <property type="nucleotide sequence ID" value="NZ_LMVK01000004.1"/>
</dbReference>
<dbReference type="Proteomes" id="UP000192074">
    <property type="component" value="Unassembled WGS sequence"/>
</dbReference>